<comment type="caution">
    <text evidence="1">The sequence shown here is derived from an EMBL/GenBank/DDBJ whole genome shotgun (WGS) entry which is preliminary data.</text>
</comment>
<name>A0A4R6ZMY5_9LIST</name>
<dbReference type="RefSeq" id="WP_036069214.1">
    <property type="nucleotide sequence ID" value="NZ_SNZK01000004.1"/>
</dbReference>
<protein>
    <submittedName>
        <fullName evidence="1">Uncharacterized protein</fullName>
    </submittedName>
</protein>
<dbReference type="STRING" id="1265846.PROCOU_01619"/>
<evidence type="ECO:0000313" key="2">
    <source>
        <dbReference type="Proteomes" id="UP000295558"/>
    </source>
</evidence>
<reference evidence="1 2" key="1">
    <citation type="submission" date="2019-03" db="EMBL/GenBank/DDBJ databases">
        <title>Genomic Encyclopedia of Type Strains, Phase III (KMG-III): the genomes of soil and plant-associated and newly described type strains.</title>
        <authorList>
            <person name="Whitman W."/>
        </authorList>
    </citation>
    <scope>NUCLEOTIDE SEQUENCE [LARGE SCALE GENOMIC DNA]</scope>
    <source>
        <strain evidence="1 2">CECT 7972</strain>
    </source>
</reference>
<accession>A0A4R6ZMY5</accession>
<sequence length="78" mass="9119">MRTKFDDLQNYISLEFNGMKTELDYLKRVADEDVEIFDGDEISDNESTSSFVYLEDFEALKDSVNDVLECFNMRGDEL</sequence>
<organism evidence="1 2">
    <name type="scientific">Listeria rocourtiae</name>
    <dbReference type="NCBI Taxonomy" id="647910"/>
    <lineage>
        <taxon>Bacteria</taxon>
        <taxon>Bacillati</taxon>
        <taxon>Bacillota</taxon>
        <taxon>Bacilli</taxon>
        <taxon>Bacillales</taxon>
        <taxon>Listeriaceae</taxon>
        <taxon>Listeria</taxon>
    </lineage>
</organism>
<dbReference type="AlphaFoldDB" id="A0A4R6ZMY5"/>
<proteinExistence type="predicted"/>
<dbReference type="EMBL" id="SNZK01000004">
    <property type="protein sequence ID" value="TDR53702.1"/>
    <property type="molecule type" value="Genomic_DNA"/>
</dbReference>
<keyword evidence="2" id="KW-1185">Reference proteome</keyword>
<evidence type="ECO:0000313" key="1">
    <source>
        <dbReference type="EMBL" id="TDR53702.1"/>
    </source>
</evidence>
<dbReference type="Proteomes" id="UP000295558">
    <property type="component" value="Unassembled WGS sequence"/>
</dbReference>
<gene>
    <name evidence="1" type="ORF">DFP96_104296</name>
</gene>